<evidence type="ECO:0000256" key="2">
    <source>
        <dbReference type="RuleBase" id="RU003616"/>
    </source>
</evidence>
<dbReference type="Gene3D" id="2.60.40.790">
    <property type="match status" value="1"/>
</dbReference>
<comment type="similarity">
    <text evidence="1 2">Belongs to the small heat shock protein (HSP20) family.</text>
</comment>
<evidence type="ECO:0000259" key="3">
    <source>
        <dbReference type="PROSITE" id="PS01031"/>
    </source>
</evidence>
<dbReference type="PANTHER" id="PTHR11527">
    <property type="entry name" value="HEAT-SHOCK PROTEIN 20 FAMILY MEMBER"/>
    <property type="match status" value="1"/>
</dbReference>
<dbReference type="EMBL" id="JBHSZG010000001">
    <property type="protein sequence ID" value="MFC7136261.1"/>
    <property type="molecule type" value="Genomic_DNA"/>
</dbReference>
<dbReference type="InterPro" id="IPR002068">
    <property type="entry name" value="A-crystallin/Hsp20_dom"/>
</dbReference>
<evidence type="ECO:0000313" key="4">
    <source>
        <dbReference type="EMBL" id="MFC7136261.1"/>
    </source>
</evidence>
<sequence length="153" mass="17287">MSNITPFDEMNRVFDRMSRDFGRMDLSDVGRMNWGDVESMRRSGIDIDLAEYDDEIVVVADLPGFDREHIDLTVRDDVLTIAAERVLESDDADESGSYLRRERRAESLRRSVGLPAEVREDDASATYSNGVLTVTLPKTTVEEGSDSHRIDVN</sequence>
<dbReference type="Proteomes" id="UP001596368">
    <property type="component" value="Unassembled WGS sequence"/>
</dbReference>
<dbReference type="InterPro" id="IPR031107">
    <property type="entry name" value="Small_HSP"/>
</dbReference>
<evidence type="ECO:0000256" key="1">
    <source>
        <dbReference type="PROSITE-ProRule" id="PRU00285"/>
    </source>
</evidence>
<feature type="domain" description="SHSP" evidence="3">
    <location>
        <begin position="38"/>
        <end position="153"/>
    </location>
</feature>
<gene>
    <name evidence="4" type="ORF">ACFQRB_06230</name>
</gene>
<reference evidence="4 5" key="1">
    <citation type="journal article" date="2019" name="Int. J. Syst. Evol. Microbiol.">
        <title>The Global Catalogue of Microorganisms (GCM) 10K type strain sequencing project: providing services to taxonomists for standard genome sequencing and annotation.</title>
        <authorList>
            <consortium name="The Broad Institute Genomics Platform"/>
            <consortium name="The Broad Institute Genome Sequencing Center for Infectious Disease"/>
            <person name="Wu L."/>
            <person name="Ma J."/>
        </authorList>
    </citation>
    <scope>NUCLEOTIDE SEQUENCE [LARGE SCALE GENOMIC DNA]</scope>
    <source>
        <strain evidence="4 5">DT92</strain>
    </source>
</reference>
<comment type="caution">
    <text evidence="4">The sequence shown here is derived from an EMBL/GenBank/DDBJ whole genome shotgun (WGS) entry which is preliminary data.</text>
</comment>
<dbReference type="PROSITE" id="PS01031">
    <property type="entry name" value="SHSP"/>
    <property type="match status" value="1"/>
</dbReference>
<dbReference type="Pfam" id="PF00011">
    <property type="entry name" value="HSP20"/>
    <property type="match status" value="1"/>
</dbReference>
<dbReference type="SUPFAM" id="SSF49764">
    <property type="entry name" value="HSP20-like chaperones"/>
    <property type="match status" value="1"/>
</dbReference>
<organism evidence="4 5">
    <name type="scientific">Halobaculum litoreum</name>
    <dbReference type="NCBI Taxonomy" id="3031998"/>
    <lineage>
        <taxon>Archaea</taxon>
        <taxon>Methanobacteriati</taxon>
        <taxon>Methanobacteriota</taxon>
        <taxon>Stenosarchaea group</taxon>
        <taxon>Halobacteria</taxon>
        <taxon>Halobacteriales</taxon>
        <taxon>Haloferacaceae</taxon>
        <taxon>Halobaculum</taxon>
    </lineage>
</organism>
<keyword evidence="5" id="KW-1185">Reference proteome</keyword>
<protein>
    <submittedName>
        <fullName evidence="4">Hsp20/alpha crystallin family protein</fullName>
    </submittedName>
</protein>
<proteinExistence type="inferred from homology"/>
<accession>A0ABD5XNP8</accession>
<dbReference type="InterPro" id="IPR008978">
    <property type="entry name" value="HSP20-like_chaperone"/>
</dbReference>
<evidence type="ECO:0000313" key="5">
    <source>
        <dbReference type="Proteomes" id="UP001596368"/>
    </source>
</evidence>
<name>A0ABD5XNP8_9EURY</name>
<dbReference type="AlphaFoldDB" id="A0ABD5XNP8"/>